<dbReference type="CDD" id="cd06225">
    <property type="entry name" value="HAMP"/>
    <property type="match status" value="1"/>
</dbReference>
<dbReference type="FunFam" id="1.10.287.950:FF:000001">
    <property type="entry name" value="Methyl-accepting chemotaxis sensory transducer"/>
    <property type="match status" value="1"/>
</dbReference>
<feature type="compositionally biased region" description="Basic and acidic residues" evidence="7">
    <location>
        <begin position="642"/>
        <end position="668"/>
    </location>
</feature>
<dbReference type="GO" id="GO:0004888">
    <property type="term" value="F:transmembrane signaling receptor activity"/>
    <property type="evidence" value="ECO:0007669"/>
    <property type="project" value="InterPro"/>
</dbReference>
<dbReference type="InterPro" id="IPR004090">
    <property type="entry name" value="Chemotax_Me-accpt_rcpt"/>
</dbReference>
<name>C6C6X4_MUSP7</name>
<feature type="coiled-coil region" evidence="6">
    <location>
        <begin position="565"/>
        <end position="603"/>
    </location>
</feature>
<keyword evidence="6" id="KW-0175">Coiled coil</keyword>
<dbReference type="InterPro" id="IPR051310">
    <property type="entry name" value="MCP_chemotaxis"/>
</dbReference>
<evidence type="ECO:0000256" key="3">
    <source>
        <dbReference type="ARBA" id="ARBA00023224"/>
    </source>
</evidence>
<feature type="region of interest" description="Disordered" evidence="7">
    <location>
        <begin position="615"/>
        <end position="668"/>
    </location>
</feature>
<dbReference type="Pfam" id="PF00672">
    <property type="entry name" value="HAMP"/>
    <property type="match status" value="1"/>
</dbReference>
<keyword evidence="2" id="KW-0145">Chemotaxis</keyword>
<evidence type="ECO:0000256" key="1">
    <source>
        <dbReference type="ARBA" id="ARBA00004370"/>
    </source>
</evidence>
<accession>C6C6X4</accession>
<dbReference type="InterPro" id="IPR032255">
    <property type="entry name" value="HBM"/>
</dbReference>
<dbReference type="PRINTS" id="PR00260">
    <property type="entry name" value="CHEMTRNSDUCR"/>
</dbReference>
<dbReference type="GO" id="GO:0007165">
    <property type="term" value="P:signal transduction"/>
    <property type="evidence" value="ECO:0007669"/>
    <property type="project" value="UniProtKB-KW"/>
</dbReference>
<keyword evidence="8" id="KW-0812">Transmembrane</keyword>
<protein>
    <submittedName>
        <fullName evidence="12">Methyl-accepting chemotaxis sensory transducer</fullName>
    </submittedName>
</protein>
<comment type="subcellular location">
    <subcellularLocation>
        <location evidence="1">Membrane</location>
    </subcellularLocation>
</comment>
<dbReference type="RefSeq" id="WP_015853777.1">
    <property type="nucleotide sequence ID" value="NC_012880.1"/>
</dbReference>
<dbReference type="Gene3D" id="1.10.287.950">
    <property type="entry name" value="Methyl-accepting chemotaxis protein"/>
    <property type="match status" value="1"/>
</dbReference>
<dbReference type="SUPFAM" id="SSF58104">
    <property type="entry name" value="Methyl-accepting chemotaxis protein (MCP) signaling domain"/>
    <property type="match status" value="1"/>
</dbReference>
<evidence type="ECO:0000259" key="11">
    <source>
        <dbReference type="PROSITE" id="PS51753"/>
    </source>
</evidence>
<keyword evidence="3 5" id="KW-0807">Transducer</keyword>
<evidence type="ECO:0000259" key="10">
    <source>
        <dbReference type="PROSITE" id="PS50885"/>
    </source>
</evidence>
<evidence type="ECO:0000256" key="5">
    <source>
        <dbReference type="PROSITE-ProRule" id="PRU00284"/>
    </source>
</evidence>
<feature type="domain" description="Methyl-accepting transducer" evidence="9">
    <location>
        <begin position="365"/>
        <end position="594"/>
    </location>
</feature>
<dbReference type="InterPro" id="IPR004089">
    <property type="entry name" value="MCPsignal_dom"/>
</dbReference>
<dbReference type="Pfam" id="PF16591">
    <property type="entry name" value="HBM"/>
    <property type="match status" value="1"/>
</dbReference>
<dbReference type="Proteomes" id="UP000002734">
    <property type="component" value="Chromosome"/>
</dbReference>
<dbReference type="SMART" id="SM01358">
    <property type="entry name" value="HBM"/>
    <property type="match status" value="1"/>
</dbReference>
<dbReference type="SMART" id="SM00304">
    <property type="entry name" value="HAMP"/>
    <property type="match status" value="1"/>
</dbReference>
<feature type="domain" description="HBM" evidence="11">
    <location>
        <begin position="44"/>
        <end position="281"/>
    </location>
</feature>
<gene>
    <name evidence="12" type="ordered locus">Dd703_2081</name>
</gene>
<dbReference type="PROSITE" id="PS50111">
    <property type="entry name" value="CHEMOTAXIS_TRANSDUC_2"/>
    <property type="match status" value="1"/>
</dbReference>
<keyword evidence="13" id="KW-1185">Reference proteome</keyword>
<feature type="transmembrane region" description="Helical" evidence="8">
    <location>
        <begin position="286"/>
        <end position="306"/>
    </location>
</feature>
<dbReference type="Pfam" id="PF00015">
    <property type="entry name" value="MCPsignal"/>
    <property type="match status" value="1"/>
</dbReference>
<reference evidence="12" key="1">
    <citation type="submission" date="2009-06" db="EMBL/GenBank/DDBJ databases">
        <title>Complete sequence of Dickeya dadantii Ech703.</title>
        <authorList>
            <consortium name="US DOE Joint Genome Institute"/>
            <person name="Lucas S."/>
            <person name="Copeland A."/>
            <person name="Lapidus A."/>
            <person name="Glavina del Rio T."/>
            <person name="Dalin E."/>
            <person name="Tice H."/>
            <person name="Bruce D."/>
            <person name="Goodwin L."/>
            <person name="Pitluck S."/>
            <person name="Chertkov O."/>
            <person name="Brettin T."/>
            <person name="Detter J.C."/>
            <person name="Han C."/>
            <person name="Larimer F."/>
            <person name="Land M."/>
            <person name="Hauser L."/>
            <person name="Kyrpides N."/>
            <person name="Mikhailova N."/>
            <person name="Balakrishnan V."/>
            <person name="Glasner J."/>
            <person name="Perna N.T."/>
        </authorList>
    </citation>
    <scope>NUCLEOTIDE SEQUENCE [LARGE SCALE GENOMIC DNA]</scope>
    <source>
        <strain evidence="12">Ech703</strain>
    </source>
</reference>
<evidence type="ECO:0000313" key="12">
    <source>
        <dbReference type="EMBL" id="ACS85868.1"/>
    </source>
</evidence>
<dbReference type="PANTHER" id="PTHR43531">
    <property type="entry name" value="PROTEIN ICFG"/>
    <property type="match status" value="1"/>
</dbReference>
<dbReference type="GO" id="GO:0006935">
    <property type="term" value="P:chemotaxis"/>
    <property type="evidence" value="ECO:0007669"/>
    <property type="project" value="UniProtKB-KW"/>
</dbReference>
<keyword evidence="8" id="KW-0472">Membrane</keyword>
<evidence type="ECO:0000256" key="2">
    <source>
        <dbReference type="ARBA" id="ARBA00022500"/>
    </source>
</evidence>
<dbReference type="STRING" id="579405.Dd703_2081"/>
<dbReference type="KEGG" id="dda:Dd703_2081"/>
<proteinExistence type="inferred from homology"/>
<dbReference type="AlphaFoldDB" id="C6C6X4"/>
<dbReference type="InterPro" id="IPR003660">
    <property type="entry name" value="HAMP_dom"/>
</dbReference>
<evidence type="ECO:0000256" key="6">
    <source>
        <dbReference type="SAM" id="Coils"/>
    </source>
</evidence>
<feature type="domain" description="HAMP" evidence="10">
    <location>
        <begin position="308"/>
        <end position="360"/>
    </location>
</feature>
<dbReference type="PROSITE" id="PS51753">
    <property type="entry name" value="HBM"/>
    <property type="match status" value="1"/>
</dbReference>
<dbReference type="PROSITE" id="PS50885">
    <property type="entry name" value="HAMP"/>
    <property type="match status" value="1"/>
</dbReference>
<comment type="similarity">
    <text evidence="4">Belongs to the methyl-accepting chemotaxis (MCP) protein family.</text>
</comment>
<evidence type="ECO:0000256" key="4">
    <source>
        <dbReference type="ARBA" id="ARBA00029447"/>
    </source>
</evidence>
<dbReference type="CDD" id="cd11386">
    <property type="entry name" value="MCP_signal"/>
    <property type="match status" value="1"/>
</dbReference>
<evidence type="ECO:0000256" key="7">
    <source>
        <dbReference type="SAM" id="MobiDB-lite"/>
    </source>
</evidence>
<dbReference type="SMART" id="SM00283">
    <property type="entry name" value="MA"/>
    <property type="match status" value="1"/>
</dbReference>
<evidence type="ECO:0000256" key="8">
    <source>
        <dbReference type="SAM" id="Phobius"/>
    </source>
</evidence>
<keyword evidence="8" id="KW-1133">Transmembrane helix</keyword>
<organism evidence="12 13">
    <name type="scientific">Musicola paradisiaca (strain Ech703)</name>
    <name type="common">Dickeya paradisiaca</name>
    <name type="synonym">Dickeya dadantii</name>
    <dbReference type="NCBI Taxonomy" id="579405"/>
    <lineage>
        <taxon>Bacteria</taxon>
        <taxon>Pseudomonadati</taxon>
        <taxon>Pseudomonadota</taxon>
        <taxon>Gammaproteobacteria</taxon>
        <taxon>Enterobacterales</taxon>
        <taxon>Pectobacteriaceae</taxon>
        <taxon>Musicola</taxon>
    </lineage>
</organism>
<dbReference type="HOGENOM" id="CLU_000445_107_16_6"/>
<dbReference type="GO" id="GO:0005886">
    <property type="term" value="C:plasma membrane"/>
    <property type="evidence" value="ECO:0007669"/>
    <property type="project" value="TreeGrafter"/>
</dbReference>
<sequence length="668" mass="73054">MSILGEKYDNLNVGTKLSLGFGSVLLLALMVLIAGMIGFGNVGERNNKAAVSNEMYSTLAQARMLRLQFQFTHDYSYIEKNGELIKKMTSVYEQMVGLNWDKDILLNVKDIGTDLKNYQDTRAVFITASKNRDNSGKSIGQDESEVVLDELKGKWMQAPNISAEIQVRLYRMMDAMADIRDFAHDLLLAPSDDTLNQVLKFIDTAEKEVMAGRGMLNPEQQVWLDNAWAYFLQYRNTAPAYLASFQVEADASKNMTTAAEKLNTDVSVLFASQLDKSTQDIQSARWQMLVTGVVVIILGMIMTWRITIQITTPLKQGLGVAERIAGGDLTSAIATSRRDELGMLITAIATMNGKLRQIIHDIRDGIDKVASASAEIAAGNSDLSSRTEEQSAAVVETAASMEQLTSTVRQNSENAHHASQLAAEASQNAVKGGEIVSNVVQTMEGISNSSKRISEITSVINSIAFQTNILALNAAVEAARAGEQGRGFAVVASEVRNLAQRSSQAAKEIETLINESVERVNTGSVLVDDAGRTMQEIVRSVTHVHDIMGEIASASDEQSRGISQIAQAVTELDSTTQQNAALVEESSTAANQLEEQAQRLEQSISAFYLGDAPISAHSNLHKPRNTGDMPRLPAGKPQRQSHRAEHNKTVKNQGETRRHSSEDEWVKF</sequence>
<evidence type="ECO:0000313" key="13">
    <source>
        <dbReference type="Proteomes" id="UP000002734"/>
    </source>
</evidence>
<dbReference type="eggNOG" id="COG0840">
    <property type="taxonomic scope" value="Bacteria"/>
</dbReference>
<dbReference type="EMBL" id="CP001654">
    <property type="protein sequence ID" value="ACS85868.1"/>
    <property type="molecule type" value="Genomic_DNA"/>
</dbReference>
<evidence type="ECO:0000259" key="9">
    <source>
        <dbReference type="PROSITE" id="PS50111"/>
    </source>
</evidence>
<feature type="transmembrane region" description="Helical" evidence="8">
    <location>
        <begin position="20"/>
        <end position="39"/>
    </location>
</feature>
<dbReference type="PANTHER" id="PTHR43531:SF5">
    <property type="entry name" value="METHYL-ACCEPTING CHEMOTAXIS PROTEIN III"/>
    <property type="match status" value="1"/>
</dbReference>